<dbReference type="AlphaFoldDB" id="A0A1S2LRZ7"/>
<name>A0A1S2LRZ7_9BACI</name>
<evidence type="ECO:0000256" key="5">
    <source>
        <dbReference type="ARBA" id="ARBA00022676"/>
    </source>
</evidence>
<evidence type="ECO:0000256" key="3">
    <source>
        <dbReference type="ARBA" id="ARBA00006047"/>
    </source>
</evidence>
<keyword evidence="5 11" id="KW-0328">Glycosyltransferase</keyword>
<sequence length="810" mass="94058">MFTNKESFKKAFVETLEKKFSNRLEDTSPINCYKTLGSMICTHVSNNWIKTRKKYQQDEEKQVYYFSMEFLMGRLLETNLLNIGTLEIVQEGLQELGLDYEQIVDQEHDAGLGNGGLGRLAACFLDSLASQQFPGHGCGIRYKYGLFEQKIIEGNQVELPDYWLKEDYVWEVRRSNEAVQVRFGGHVDIHENDGKLTFHHKNYEPVLAIPYDVPIVGFNNQTVNSLRLWSAEPVVNDSNIQFANLNNYYKFLDYKRSIESISEFLYPDDSHIEGKKLRLKQQYFLVSAGIQSIIKRYKEKYSTSLNRLHEKISLHINDTHPALIVPELMRILMDDEGFSWEEAWEVTTKTAAYTNHTTLSEALEKWPIEMIQELMPRIFMIIDEINERFCRELWEKYPGEFSRIEELAVIAHGQVRMAHLAIVGSFSVNGVAQLHTDILKSREMKHFYDVFPEKFNNKTNGITHRRWLLKANPNLADRITDAIGNRWIDEPSILTRLTEFASDREFQQQLKHIKYENKRNLANVIYKKTGVKIDEHSIFDVQVKRLHAYKRQLLNVFHIMHLYNRLRENPHLDIVPRTFIFGAKAAPSYYFAKKIIKLINTVANVVNNDPTINNKIKVIFLENYNVSLAEKIIPAADVSEQISTASKEASGTGNMKFMMNGALTLGTLDGANVEIHEHVGDDNIFIFGLSSEEVLNLYSYGGYSARQMYNCNERIKTVLDQLLEGFFGHTDVEFKDIYYQILQNNDEYFVLKDFDSYTKAQEHVDLAYRNENSWYEKAIINIAHSGNFSSDRTIREYAEDIWGIHPVKID</sequence>
<dbReference type="InterPro" id="IPR035090">
    <property type="entry name" value="Pyridoxal_P_attach_site"/>
</dbReference>
<dbReference type="GO" id="GO:0005980">
    <property type="term" value="P:glycogen catabolic process"/>
    <property type="evidence" value="ECO:0007669"/>
    <property type="project" value="TreeGrafter"/>
</dbReference>
<organism evidence="12 13">
    <name type="scientific">Anaerobacillus arseniciselenatis</name>
    <dbReference type="NCBI Taxonomy" id="85682"/>
    <lineage>
        <taxon>Bacteria</taxon>
        <taxon>Bacillati</taxon>
        <taxon>Bacillota</taxon>
        <taxon>Bacilli</taxon>
        <taxon>Bacillales</taxon>
        <taxon>Bacillaceae</taxon>
        <taxon>Anaerobacillus</taxon>
    </lineage>
</organism>
<proteinExistence type="inferred from homology"/>
<dbReference type="PIRSF" id="PIRSF000460">
    <property type="entry name" value="Pprylas_GlgP"/>
    <property type="match status" value="1"/>
</dbReference>
<dbReference type="EC" id="2.4.1.1" evidence="11"/>
<dbReference type="EMBL" id="MLQQ01000002">
    <property type="protein sequence ID" value="OIJ15288.1"/>
    <property type="molecule type" value="Genomic_DNA"/>
</dbReference>
<evidence type="ECO:0000256" key="6">
    <source>
        <dbReference type="ARBA" id="ARBA00022679"/>
    </source>
</evidence>
<evidence type="ECO:0000256" key="2">
    <source>
        <dbReference type="ARBA" id="ARBA00001933"/>
    </source>
</evidence>
<dbReference type="GO" id="GO:0030170">
    <property type="term" value="F:pyridoxal phosphate binding"/>
    <property type="evidence" value="ECO:0007669"/>
    <property type="project" value="InterPro"/>
</dbReference>
<dbReference type="OrthoDB" id="9760804at2"/>
<dbReference type="NCBIfam" id="TIGR02093">
    <property type="entry name" value="P_ylase"/>
    <property type="match status" value="1"/>
</dbReference>
<comment type="function">
    <text evidence="9">Phosphorylase is an important allosteric enzyme in carbohydrate metabolism. Enzymes from different sources differ in their regulatory mechanisms and in their natural substrates. However, all known phosphorylases share catalytic and structural properties.</text>
</comment>
<evidence type="ECO:0000256" key="10">
    <source>
        <dbReference type="PIRSR" id="PIRSR000460-1"/>
    </source>
</evidence>
<feature type="modified residue" description="N6-(pyridoxal phosphate)lysine" evidence="10">
    <location>
        <position position="656"/>
    </location>
</feature>
<keyword evidence="13" id="KW-1185">Reference proteome</keyword>
<dbReference type="PANTHER" id="PTHR11468:SF3">
    <property type="entry name" value="GLYCOGEN PHOSPHORYLASE, LIVER FORM"/>
    <property type="match status" value="1"/>
</dbReference>
<comment type="function">
    <text evidence="11">Allosteric enzyme that catalyzes the rate-limiting step in glycogen catabolism, the phosphorolytic cleavage of glycogen to produce glucose-1-phosphate, and plays a central role in maintaining cellular and organismal glucose homeostasis.</text>
</comment>
<keyword evidence="6 11" id="KW-0808">Transferase</keyword>
<comment type="caution">
    <text evidence="12">The sequence shown here is derived from an EMBL/GenBank/DDBJ whole genome shotgun (WGS) entry which is preliminary data.</text>
</comment>
<evidence type="ECO:0000256" key="1">
    <source>
        <dbReference type="ARBA" id="ARBA00001275"/>
    </source>
</evidence>
<accession>A0A1S2LRZ7</accession>
<dbReference type="InterPro" id="IPR011833">
    <property type="entry name" value="Glycg_phsphrylas"/>
</dbReference>
<dbReference type="FunFam" id="3.40.50.2000:FF:000807">
    <property type="entry name" value="Alpha-glucan phosphorylase 2, cytosolic"/>
    <property type="match status" value="1"/>
</dbReference>
<comment type="cofactor">
    <cofactor evidence="2 11">
        <name>pyridoxal 5'-phosphate</name>
        <dbReference type="ChEBI" id="CHEBI:597326"/>
    </cofactor>
</comment>
<keyword evidence="4" id="KW-0021">Allosteric enzyme</keyword>
<gene>
    <name evidence="12" type="ORF">BKP35_05425</name>
</gene>
<evidence type="ECO:0000256" key="7">
    <source>
        <dbReference type="ARBA" id="ARBA00022898"/>
    </source>
</evidence>
<dbReference type="GO" id="GO:0008184">
    <property type="term" value="F:glycogen phosphorylase activity"/>
    <property type="evidence" value="ECO:0007669"/>
    <property type="project" value="InterPro"/>
</dbReference>
<dbReference type="FunFam" id="3.40.50.2000:FF:000003">
    <property type="entry name" value="Alpha-1,4 glucan phosphorylase"/>
    <property type="match status" value="1"/>
</dbReference>
<evidence type="ECO:0000256" key="8">
    <source>
        <dbReference type="ARBA" id="ARBA00023277"/>
    </source>
</evidence>
<dbReference type="SUPFAM" id="SSF53756">
    <property type="entry name" value="UDP-Glycosyltransferase/glycogen phosphorylase"/>
    <property type="match status" value="1"/>
</dbReference>
<comment type="catalytic activity">
    <reaction evidence="1 11">
        <text>[(1-&gt;4)-alpha-D-glucosyl](n) + phosphate = [(1-&gt;4)-alpha-D-glucosyl](n-1) + alpha-D-glucose 1-phosphate</text>
        <dbReference type="Rhea" id="RHEA:41732"/>
        <dbReference type="Rhea" id="RHEA-COMP:9584"/>
        <dbReference type="Rhea" id="RHEA-COMP:9586"/>
        <dbReference type="ChEBI" id="CHEBI:15444"/>
        <dbReference type="ChEBI" id="CHEBI:43474"/>
        <dbReference type="ChEBI" id="CHEBI:58601"/>
        <dbReference type="EC" id="2.4.1.1"/>
    </reaction>
</comment>
<dbReference type="Pfam" id="PF00343">
    <property type="entry name" value="Phosphorylase"/>
    <property type="match status" value="1"/>
</dbReference>
<dbReference type="Gene3D" id="3.40.50.2000">
    <property type="entry name" value="Glycogen Phosphorylase B"/>
    <property type="match status" value="2"/>
</dbReference>
<dbReference type="CDD" id="cd04300">
    <property type="entry name" value="GT35_Glycogen_Phosphorylase"/>
    <property type="match status" value="1"/>
</dbReference>
<evidence type="ECO:0000256" key="4">
    <source>
        <dbReference type="ARBA" id="ARBA00022533"/>
    </source>
</evidence>
<comment type="similarity">
    <text evidence="3 11">Belongs to the glycogen phosphorylase family.</text>
</comment>
<protein>
    <recommendedName>
        <fullName evidence="11">Alpha-1,4 glucan phosphorylase</fullName>
        <ecNumber evidence="11">2.4.1.1</ecNumber>
    </recommendedName>
</protein>
<dbReference type="PROSITE" id="PS00102">
    <property type="entry name" value="PHOSPHORYLASE"/>
    <property type="match status" value="1"/>
</dbReference>
<evidence type="ECO:0000256" key="9">
    <source>
        <dbReference type="ARBA" id="ARBA00025174"/>
    </source>
</evidence>
<dbReference type="PANTHER" id="PTHR11468">
    <property type="entry name" value="GLYCOGEN PHOSPHORYLASE"/>
    <property type="match status" value="1"/>
</dbReference>
<evidence type="ECO:0000313" key="13">
    <source>
        <dbReference type="Proteomes" id="UP000180098"/>
    </source>
</evidence>
<evidence type="ECO:0000313" key="12">
    <source>
        <dbReference type="EMBL" id="OIJ15288.1"/>
    </source>
</evidence>
<keyword evidence="7 10" id="KW-0663">Pyridoxal phosphate</keyword>
<dbReference type="InterPro" id="IPR000811">
    <property type="entry name" value="Glyco_trans_35"/>
</dbReference>
<reference evidence="12 13" key="1">
    <citation type="submission" date="2016-10" db="EMBL/GenBank/DDBJ databases">
        <title>Draft genome sequences of four alkaliphilic bacteria belonging to the Anaerobacillus genus.</title>
        <authorList>
            <person name="Bassil N.M."/>
            <person name="Lloyd J.R."/>
        </authorList>
    </citation>
    <scope>NUCLEOTIDE SEQUENCE [LARGE SCALE GENOMIC DNA]</scope>
    <source>
        <strain evidence="12 13">DSM 15340</strain>
    </source>
</reference>
<keyword evidence="8 11" id="KW-0119">Carbohydrate metabolism</keyword>
<dbReference type="Proteomes" id="UP000180098">
    <property type="component" value="Unassembled WGS sequence"/>
</dbReference>
<dbReference type="GO" id="GO:0005737">
    <property type="term" value="C:cytoplasm"/>
    <property type="evidence" value="ECO:0007669"/>
    <property type="project" value="TreeGrafter"/>
</dbReference>
<dbReference type="RefSeq" id="WP_071312392.1">
    <property type="nucleotide sequence ID" value="NZ_MLQQ01000002.1"/>
</dbReference>
<evidence type="ECO:0000256" key="11">
    <source>
        <dbReference type="RuleBase" id="RU000587"/>
    </source>
</evidence>